<dbReference type="GO" id="GO:0050661">
    <property type="term" value="F:NADP binding"/>
    <property type="evidence" value="ECO:0007669"/>
    <property type="project" value="TreeGrafter"/>
</dbReference>
<evidence type="ECO:0000259" key="6">
    <source>
        <dbReference type="Pfam" id="PF02558"/>
    </source>
</evidence>
<dbReference type="Proteomes" id="UP001302126">
    <property type="component" value="Unassembled WGS sequence"/>
</dbReference>
<dbReference type="InterPro" id="IPR013752">
    <property type="entry name" value="KPA_reductase"/>
</dbReference>
<keyword evidence="4" id="KW-0560">Oxidoreductase</keyword>
<evidence type="ECO:0000313" key="8">
    <source>
        <dbReference type="EMBL" id="KAK4191067.1"/>
    </source>
</evidence>
<dbReference type="SUPFAM" id="SSF51735">
    <property type="entry name" value="NAD(P)-binding Rossmann-fold domains"/>
    <property type="match status" value="1"/>
</dbReference>
<dbReference type="PANTHER" id="PTHR43765">
    <property type="entry name" value="2-DEHYDROPANTOATE 2-REDUCTASE-RELATED"/>
    <property type="match status" value="1"/>
</dbReference>
<feature type="domain" description="Ketopantoate reductase N-terminal" evidence="6">
    <location>
        <begin position="38"/>
        <end position="192"/>
    </location>
</feature>
<sequence length="389" mass="43788">MKKSVTKATFSTLSFLRSGAATKQWSLDQELRKRDSQIHILGVGNLGKYLGYGLAQSHARLPYPLVRLLFHRPSKLESFVNSGSCLIRRDKYGVETKSPEVEAELLATPDKGEEAESAYQYPIKYMIVTTKAGKTAAAIDLVKHRLTHESTVLLVQNGMGAIDEVKNKMFPNPNIRPTFLSGLCYAGINSNPSRGKNEKDQYGWPFFHAGRGRLDIENTKNPESQWLLRRLIQAGYLLETELVEPAHILTEQLKKLAINAVVNPLTTTFDCANGELLSSPARMALVEAVTKEIAEIYQNMLPGPGPELHDYKNLLPIVHQTIRTTSRNFSSMYQDVAAGRKTEIEYINGYLVREAEKFNVKAPYQKKLVSLVNNREIISDRDIEETFKF</sequence>
<proteinExistence type="inferred from homology"/>
<dbReference type="SUPFAM" id="SSF48179">
    <property type="entry name" value="6-phosphogluconate dehydrogenase C-terminal domain-like"/>
    <property type="match status" value="1"/>
</dbReference>
<dbReference type="EC" id="1.1.1.169" evidence="2"/>
<dbReference type="Gene3D" id="1.10.1040.10">
    <property type="entry name" value="N-(1-d-carboxylethyl)-l-norvaline Dehydrogenase, domain 2"/>
    <property type="match status" value="1"/>
</dbReference>
<feature type="domain" description="Ketopantoate reductase C-terminal" evidence="7">
    <location>
        <begin position="248"/>
        <end position="375"/>
    </location>
</feature>
<dbReference type="GO" id="GO:0005739">
    <property type="term" value="C:mitochondrion"/>
    <property type="evidence" value="ECO:0007669"/>
    <property type="project" value="TreeGrafter"/>
</dbReference>
<name>A0AAN6X459_9PEZI</name>
<dbReference type="InterPro" id="IPR008927">
    <property type="entry name" value="6-PGluconate_DH-like_C_sf"/>
</dbReference>
<reference evidence="8" key="2">
    <citation type="submission" date="2023-05" db="EMBL/GenBank/DDBJ databases">
        <authorList>
            <consortium name="Lawrence Berkeley National Laboratory"/>
            <person name="Steindorff A."/>
            <person name="Hensen N."/>
            <person name="Bonometti L."/>
            <person name="Westerberg I."/>
            <person name="Brannstrom I.O."/>
            <person name="Guillou S."/>
            <person name="Cros-Aarteil S."/>
            <person name="Calhoun S."/>
            <person name="Haridas S."/>
            <person name="Kuo A."/>
            <person name="Mondo S."/>
            <person name="Pangilinan J."/>
            <person name="Riley R."/>
            <person name="Labutti K."/>
            <person name="Andreopoulos B."/>
            <person name="Lipzen A."/>
            <person name="Chen C."/>
            <person name="Yanf M."/>
            <person name="Daum C."/>
            <person name="Ng V."/>
            <person name="Clum A."/>
            <person name="Ohm R."/>
            <person name="Martin F."/>
            <person name="Silar P."/>
            <person name="Natvig D."/>
            <person name="Lalanne C."/>
            <person name="Gautier V."/>
            <person name="Ament-Velasquez S.L."/>
            <person name="Kruys A."/>
            <person name="Hutchinson M.I."/>
            <person name="Powell A.J."/>
            <person name="Barry K."/>
            <person name="Miller A.N."/>
            <person name="Grigoriev I.V."/>
            <person name="Debuchy R."/>
            <person name="Gladieux P."/>
            <person name="Thoren M.H."/>
            <person name="Johannesson H."/>
        </authorList>
    </citation>
    <scope>NUCLEOTIDE SEQUENCE</scope>
    <source>
        <strain evidence="8">PSN309</strain>
    </source>
</reference>
<evidence type="ECO:0000256" key="3">
    <source>
        <dbReference type="ARBA" id="ARBA00022857"/>
    </source>
</evidence>
<accession>A0AAN6X459</accession>
<dbReference type="GO" id="GO:0015940">
    <property type="term" value="P:pantothenate biosynthetic process"/>
    <property type="evidence" value="ECO:0007669"/>
    <property type="project" value="InterPro"/>
</dbReference>
<dbReference type="InterPro" id="IPR050838">
    <property type="entry name" value="Ketopantoate_reductase"/>
</dbReference>
<evidence type="ECO:0000256" key="1">
    <source>
        <dbReference type="ARBA" id="ARBA00007870"/>
    </source>
</evidence>
<protein>
    <recommendedName>
        <fullName evidence="2">2-dehydropantoate 2-reductase</fullName>
        <ecNumber evidence="2">1.1.1.169</ecNumber>
    </recommendedName>
    <alternativeName>
        <fullName evidence="5">Ketopantoate reductase</fullName>
    </alternativeName>
</protein>
<dbReference type="Pfam" id="PF02558">
    <property type="entry name" value="ApbA"/>
    <property type="match status" value="1"/>
</dbReference>
<dbReference type="Pfam" id="PF08546">
    <property type="entry name" value="ApbA_C"/>
    <property type="match status" value="1"/>
</dbReference>
<dbReference type="PANTHER" id="PTHR43765:SF2">
    <property type="entry name" value="2-DEHYDROPANTOATE 2-REDUCTASE"/>
    <property type="match status" value="1"/>
</dbReference>
<evidence type="ECO:0000256" key="2">
    <source>
        <dbReference type="ARBA" id="ARBA00013014"/>
    </source>
</evidence>
<evidence type="ECO:0000313" key="9">
    <source>
        <dbReference type="Proteomes" id="UP001302126"/>
    </source>
</evidence>
<dbReference type="Gene3D" id="3.40.50.720">
    <property type="entry name" value="NAD(P)-binding Rossmann-like Domain"/>
    <property type="match status" value="1"/>
</dbReference>
<organism evidence="8 9">
    <name type="scientific">Podospora australis</name>
    <dbReference type="NCBI Taxonomy" id="1536484"/>
    <lineage>
        <taxon>Eukaryota</taxon>
        <taxon>Fungi</taxon>
        <taxon>Dikarya</taxon>
        <taxon>Ascomycota</taxon>
        <taxon>Pezizomycotina</taxon>
        <taxon>Sordariomycetes</taxon>
        <taxon>Sordariomycetidae</taxon>
        <taxon>Sordariales</taxon>
        <taxon>Podosporaceae</taxon>
        <taxon>Podospora</taxon>
    </lineage>
</organism>
<dbReference type="AlphaFoldDB" id="A0AAN6X459"/>
<dbReference type="EMBL" id="MU864361">
    <property type="protein sequence ID" value="KAK4191067.1"/>
    <property type="molecule type" value="Genomic_DNA"/>
</dbReference>
<comment type="similarity">
    <text evidence="1">Belongs to the ketopantoate reductase family.</text>
</comment>
<keyword evidence="3" id="KW-0521">NADP</keyword>
<dbReference type="InterPro" id="IPR013332">
    <property type="entry name" value="KPR_N"/>
</dbReference>
<dbReference type="InterPro" id="IPR036291">
    <property type="entry name" value="NAD(P)-bd_dom_sf"/>
</dbReference>
<keyword evidence="9" id="KW-1185">Reference proteome</keyword>
<gene>
    <name evidence="8" type="ORF">QBC35DRAFT_426888</name>
</gene>
<dbReference type="InterPro" id="IPR013328">
    <property type="entry name" value="6PGD_dom2"/>
</dbReference>
<dbReference type="GO" id="GO:0008677">
    <property type="term" value="F:2-dehydropantoate 2-reductase activity"/>
    <property type="evidence" value="ECO:0007669"/>
    <property type="project" value="UniProtKB-EC"/>
</dbReference>
<dbReference type="InterPro" id="IPR003710">
    <property type="entry name" value="ApbA"/>
</dbReference>
<evidence type="ECO:0000256" key="5">
    <source>
        <dbReference type="ARBA" id="ARBA00032024"/>
    </source>
</evidence>
<dbReference type="NCBIfam" id="TIGR00745">
    <property type="entry name" value="apbA_panE"/>
    <property type="match status" value="1"/>
</dbReference>
<evidence type="ECO:0000259" key="7">
    <source>
        <dbReference type="Pfam" id="PF08546"/>
    </source>
</evidence>
<reference evidence="8" key="1">
    <citation type="journal article" date="2023" name="Mol. Phylogenet. Evol.">
        <title>Genome-scale phylogeny and comparative genomics of the fungal order Sordariales.</title>
        <authorList>
            <person name="Hensen N."/>
            <person name="Bonometti L."/>
            <person name="Westerberg I."/>
            <person name="Brannstrom I.O."/>
            <person name="Guillou S."/>
            <person name="Cros-Aarteil S."/>
            <person name="Calhoun S."/>
            <person name="Haridas S."/>
            <person name="Kuo A."/>
            <person name="Mondo S."/>
            <person name="Pangilinan J."/>
            <person name="Riley R."/>
            <person name="LaButti K."/>
            <person name="Andreopoulos B."/>
            <person name="Lipzen A."/>
            <person name="Chen C."/>
            <person name="Yan M."/>
            <person name="Daum C."/>
            <person name="Ng V."/>
            <person name="Clum A."/>
            <person name="Steindorff A."/>
            <person name="Ohm R.A."/>
            <person name="Martin F."/>
            <person name="Silar P."/>
            <person name="Natvig D.O."/>
            <person name="Lalanne C."/>
            <person name="Gautier V."/>
            <person name="Ament-Velasquez S.L."/>
            <person name="Kruys A."/>
            <person name="Hutchinson M.I."/>
            <person name="Powell A.J."/>
            <person name="Barry K."/>
            <person name="Miller A.N."/>
            <person name="Grigoriev I.V."/>
            <person name="Debuchy R."/>
            <person name="Gladieux P."/>
            <person name="Hiltunen Thoren M."/>
            <person name="Johannesson H."/>
        </authorList>
    </citation>
    <scope>NUCLEOTIDE SEQUENCE</scope>
    <source>
        <strain evidence="8">PSN309</strain>
    </source>
</reference>
<evidence type="ECO:0000256" key="4">
    <source>
        <dbReference type="ARBA" id="ARBA00023002"/>
    </source>
</evidence>
<comment type="caution">
    <text evidence="8">The sequence shown here is derived from an EMBL/GenBank/DDBJ whole genome shotgun (WGS) entry which is preliminary data.</text>
</comment>